<evidence type="ECO:0000256" key="2">
    <source>
        <dbReference type="ARBA" id="ARBA00023002"/>
    </source>
</evidence>
<organism evidence="3 4">
    <name type="scientific">Pseudocercospora fuligena</name>
    <dbReference type="NCBI Taxonomy" id="685502"/>
    <lineage>
        <taxon>Eukaryota</taxon>
        <taxon>Fungi</taxon>
        <taxon>Dikarya</taxon>
        <taxon>Ascomycota</taxon>
        <taxon>Pezizomycotina</taxon>
        <taxon>Dothideomycetes</taxon>
        <taxon>Dothideomycetidae</taxon>
        <taxon>Mycosphaerellales</taxon>
        <taxon>Mycosphaerellaceae</taxon>
        <taxon>Pseudocercospora</taxon>
    </lineage>
</organism>
<dbReference type="EMBL" id="JABCIY010000039">
    <property type="protein sequence ID" value="KAF7195512.1"/>
    <property type="molecule type" value="Genomic_DNA"/>
</dbReference>
<comment type="similarity">
    <text evidence="1">Belongs to the short-chain dehydrogenases/reductases (SDR) family.</text>
</comment>
<reference evidence="3" key="1">
    <citation type="submission" date="2020-04" db="EMBL/GenBank/DDBJ databases">
        <title>Draft genome resource of the tomato pathogen Pseudocercospora fuligena.</title>
        <authorList>
            <person name="Zaccaron A."/>
        </authorList>
    </citation>
    <scope>NUCLEOTIDE SEQUENCE</scope>
    <source>
        <strain evidence="3">PF001</strain>
    </source>
</reference>
<dbReference type="Proteomes" id="UP000660729">
    <property type="component" value="Unassembled WGS sequence"/>
</dbReference>
<keyword evidence="2" id="KW-0560">Oxidoreductase</keyword>
<comment type="caution">
    <text evidence="3">The sequence shown here is derived from an EMBL/GenBank/DDBJ whole genome shotgun (WGS) entry which is preliminary data.</text>
</comment>
<dbReference type="GO" id="GO:0016491">
    <property type="term" value="F:oxidoreductase activity"/>
    <property type="evidence" value="ECO:0007669"/>
    <property type="project" value="UniProtKB-KW"/>
</dbReference>
<dbReference type="PANTHER" id="PTHR43180:SF66">
    <property type="entry name" value="SHORT-CHAIN DEHYDROGENASE_REDUCTASE FAMILY PROTEIN"/>
    <property type="match status" value="1"/>
</dbReference>
<evidence type="ECO:0000256" key="1">
    <source>
        <dbReference type="ARBA" id="ARBA00006484"/>
    </source>
</evidence>
<dbReference type="PRINTS" id="PR00080">
    <property type="entry name" value="SDRFAMILY"/>
</dbReference>
<protein>
    <submittedName>
        <fullName evidence="3">Dihydroanticapsin 7-dehydrogenase</fullName>
    </submittedName>
</protein>
<accession>A0A8H6RQR8</accession>
<dbReference type="AlphaFoldDB" id="A0A8H6RQR8"/>
<dbReference type="CDD" id="cd05233">
    <property type="entry name" value="SDR_c"/>
    <property type="match status" value="1"/>
</dbReference>
<evidence type="ECO:0000313" key="4">
    <source>
        <dbReference type="Proteomes" id="UP000660729"/>
    </source>
</evidence>
<dbReference type="OrthoDB" id="417891at2759"/>
<sequence>MDKLVLVFDIAISAVTGASSGLGKATALKFAGAGARIVCSDLRSIGLEEEICKNYGEERATFVACDVTKEDQIQNLIQEAVHFGGRLDCLLNYAGIALEVKYRDSDAEVKAHNFPTEDWDREMAVNCRGVYLGTVTSPRTPAYTPSKFAVVGMTKQMAIDYAKDRIHINAVCPGFVETPMIGHITADEQLAANVAARHPWNALGRPEDIADAALFLCSDESAWVTGHSLVVDGAYTAQ</sequence>
<dbReference type="SUPFAM" id="SSF51735">
    <property type="entry name" value="NAD(P)-binding Rossmann-fold domains"/>
    <property type="match status" value="1"/>
</dbReference>
<dbReference type="InterPro" id="IPR002347">
    <property type="entry name" value="SDR_fam"/>
</dbReference>
<dbReference type="Pfam" id="PF13561">
    <property type="entry name" value="adh_short_C2"/>
    <property type="match status" value="1"/>
</dbReference>
<keyword evidence="4" id="KW-1185">Reference proteome</keyword>
<dbReference type="PRINTS" id="PR00081">
    <property type="entry name" value="GDHRDH"/>
</dbReference>
<name>A0A8H6RQR8_9PEZI</name>
<dbReference type="Gene3D" id="3.40.50.720">
    <property type="entry name" value="NAD(P)-binding Rossmann-like Domain"/>
    <property type="match status" value="2"/>
</dbReference>
<evidence type="ECO:0000313" key="3">
    <source>
        <dbReference type="EMBL" id="KAF7195512.1"/>
    </source>
</evidence>
<proteinExistence type="inferred from homology"/>
<gene>
    <name evidence="3" type="ORF">HII31_03106</name>
</gene>
<dbReference type="InterPro" id="IPR036291">
    <property type="entry name" value="NAD(P)-bd_dom_sf"/>
</dbReference>
<dbReference type="PANTHER" id="PTHR43180">
    <property type="entry name" value="3-OXOACYL-(ACYL-CARRIER-PROTEIN) REDUCTASE (AFU_ORTHOLOGUE AFUA_6G11210)"/>
    <property type="match status" value="1"/>
</dbReference>